<accession>A0A0W1RDH2</accession>
<reference evidence="3 4" key="1">
    <citation type="submission" date="2015-12" db="EMBL/GenBank/DDBJ databases">
        <title>Haloprofundus marisrubri gen. nov., sp. nov., an extremely halophilic archaeon isolated from the Discovery deep brine-seawater interface in the Red Sea.</title>
        <authorList>
            <person name="Zhang G."/>
            <person name="Stingl U."/>
            <person name="Rashid M."/>
        </authorList>
    </citation>
    <scope>NUCLEOTIDE SEQUENCE [LARGE SCALE GENOMIC DNA]</scope>
    <source>
        <strain evidence="3 4">SB9</strain>
    </source>
</reference>
<protein>
    <recommendedName>
        <fullName evidence="5">Cytochrome</fullName>
    </recommendedName>
</protein>
<gene>
    <name evidence="3" type="ORF">AUR64_04295</name>
</gene>
<dbReference type="SUPFAM" id="SSF48264">
    <property type="entry name" value="Cytochrome P450"/>
    <property type="match status" value="1"/>
</dbReference>
<keyword evidence="2" id="KW-0560">Oxidoreductase</keyword>
<dbReference type="EMBL" id="LOPU01000004">
    <property type="protein sequence ID" value="KTG11479.1"/>
    <property type="molecule type" value="Genomic_DNA"/>
</dbReference>
<dbReference type="InterPro" id="IPR002397">
    <property type="entry name" value="Cyt_P450_B"/>
</dbReference>
<keyword evidence="2" id="KW-0408">Iron</keyword>
<dbReference type="Proteomes" id="UP000054387">
    <property type="component" value="Unassembled WGS sequence"/>
</dbReference>
<dbReference type="PROSITE" id="PS00086">
    <property type="entry name" value="CYTOCHROME_P450"/>
    <property type="match status" value="1"/>
</dbReference>
<dbReference type="AlphaFoldDB" id="A0A0W1RDH2"/>
<dbReference type="STRING" id="1514971.AUR64_04295"/>
<dbReference type="PANTHER" id="PTHR46696:SF1">
    <property type="entry name" value="CYTOCHROME P450 YJIB-RELATED"/>
    <property type="match status" value="1"/>
</dbReference>
<dbReference type="Pfam" id="PF00067">
    <property type="entry name" value="p450"/>
    <property type="match status" value="1"/>
</dbReference>
<evidence type="ECO:0000256" key="2">
    <source>
        <dbReference type="RuleBase" id="RU000461"/>
    </source>
</evidence>
<dbReference type="PRINTS" id="PR00359">
    <property type="entry name" value="BP450"/>
</dbReference>
<name>A0A0W1RDH2_9EURY</name>
<keyword evidence="2" id="KW-0503">Monooxygenase</keyword>
<evidence type="ECO:0000313" key="3">
    <source>
        <dbReference type="EMBL" id="KTG11479.1"/>
    </source>
</evidence>
<dbReference type="InterPro" id="IPR036396">
    <property type="entry name" value="Cyt_P450_sf"/>
</dbReference>
<comment type="caution">
    <text evidence="3">The sequence shown here is derived from an EMBL/GenBank/DDBJ whole genome shotgun (WGS) entry which is preliminary data.</text>
</comment>
<dbReference type="Gene3D" id="1.10.630.10">
    <property type="entry name" value="Cytochrome P450"/>
    <property type="match status" value="1"/>
</dbReference>
<keyword evidence="2" id="KW-0349">Heme</keyword>
<keyword evidence="4" id="KW-1185">Reference proteome</keyword>
<dbReference type="GO" id="GO:0004497">
    <property type="term" value="F:monooxygenase activity"/>
    <property type="evidence" value="ECO:0007669"/>
    <property type="project" value="UniProtKB-KW"/>
</dbReference>
<dbReference type="GO" id="GO:0016705">
    <property type="term" value="F:oxidoreductase activity, acting on paired donors, with incorporation or reduction of molecular oxygen"/>
    <property type="evidence" value="ECO:0007669"/>
    <property type="project" value="InterPro"/>
</dbReference>
<keyword evidence="2" id="KW-0479">Metal-binding</keyword>
<dbReference type="GO" id="GO:0005506">
    <property type="term" value="F:iron ion binding"/>
    <property type="evidence" value="ECO:0007669"/>
    <property type="project" value="InterPro"/>
</dbReference>
<evidence type="ECO:0000256" key="1">
    <source>
        <dbReference type="ARBA" id="ARBA00010617"/>
    </source>
</evidence>
<dbReference type="InterPro" id="IPR001128">
    <property type="entry name" value="Cyt_P450"/>
</dbReference>
<dbReference type="InterPro" id="IPR017972">
    <property type="entry name" value="Cyt_P450_CS"/>
</dbReference>
<comment type="similarity">
    <text evidence="1 2">Belongs to the cytochrome P450 family.</text>
</comment>
<proteinExistence type="inferred from homology"/>
<evidence type="ECO:0008006" key="5">
    <source>
        <dbReference type="Google" id="ProtNLM"/>
    </source>
</evidence>
<organism evidence="3 4">
    <name type="scientific">Haloprofundus marisrubri</name>
    <dbReference type="NCBI Taxonomy" id="1514971"/>
    <lineage>
        <taxon>Archaea</taxon>
        <taxon>Methanobacteriati</taxon>
        <taxon>Methanobacteriota</taxon>
        <taxon>Stenosarchaea group</taxon>
        <taxon>Halobacteria</taxon>
        <taxon>Halobacteriales</taxon>
        <taxon>Haloferacaceae</taxon>
        <taxon>Haloprofundus</taxon>
    </lineage>
</organism>
<dbReference type="GO" id="GO:0020037">
    <property type="term" value="F:heme binding"/>
    <property type="evidence" value="ECO:0007669"/>
    <property type="project" value="InterPro"/>
</dbReference>
<dbReference type="PANTHER" id="PTHR46696">
    <property type="entry name" value="P450, PUTATIVE (EUROFUNG)-RELATED"/>
    <property type="match status" value="1"/>
</dbReference>
<sequence length="366" mass="40442">MHEAAPIRWDDTRGCWDVFGYDAVQQVAADYERFSSRMDANPDYLESDGRSLLHDSMLHADPSRHDELRSVVNQLFRPSELATLQSFIHQRTDDLLNAAVTGESGEARATFDLVPEVAYPLTVRTLTKLLGVPPTDRDAFLEWTKFTDTAPYEVDDAATRLSSLLDYLDGLLDGRPQDSQEEFLSAVRSAAGLSRAERRSILSVILLGGLSTTHLIDNSVWSLTEVDGFETVRSDRDALIGAIEETLRYRSPVRAASRYATATTDVGGATVEPGDKLCLWFAAANRDPTVFDTPGQFILDRRPTDHLAFGHGTHFCLGASLARLIARTALDVFFERFEEITVHCDQAKPTGSMLVYGPSTLPVTVA</sequence>
<evidence type="ECO:0000313" key="4">
    <source>
        <dbReference type="Proteomes" id="UP000054387"/>
    </source>
</evidence>